<organism evidence="1 2">
    <name type="scientific">Zongyangia hominis</name>
    <dbReference type="NCBI Taxonomy" id="2763677"/>
    <lineage>
        <taxon>Bacteria</taxon>
        <taxon>Bacillati</taxon>
        <taxon>Bacillota</taxon>
        <taxon>Clostridia</taxon>
        <taxon>Eubacteriales</taxon>
        <taxon>Oscillospiraceae</taxon>
        <taxon>Zongyangia</taxon>
    </lineage>
</organism>
<keyword evidence="2" id="KW-1185">Reference proteome</keyword>
<dbReference type="AlphaFoldDB" id="A0A926IC46"/>
<dbReference type="EMBL" id="JACRTC010000005">
    <property type="protein sequence ID" value="MBC8570842.1"/>
    <property type="molecule type" value="Genomic_DNA"/>
</dbReference>
<evidence type="ECO:0000313" key="2">
    <source>
        <dbReference type="Proteomes" id="UP000660861"/>
    </source>
</evidence>
<proteinExistence type="predicted"/>
<comment type="caution">
    <text evidence="1">The sequence shown here is derived from an EMBL/GenBank/DDBJ whole genome shotgun (WGS) entry which is preliminary data.</text>
</comment>
<dbReference type="Proteomes" id="UP000660861">
    <property type="component" value="Unassembled WGS sequence"/>
</dbReference>
<name>A0A926IC46_9FIRM</name>
<gene>
    <name evidence="1" type="ORF">H8709_08380</name>
</gene>
<dbReference type="RefSeq" id="WP_262397935.1">
    <property type="nucleotide sequence ID" value="NZ_JACRTC010000005.1"/>
</dbReference>
<accession>A0A926IC46</accession>
<reference evidence="1" key="1">
    <citation type="submission" date="2020-08" db="EMBL/GenBank/DDBJ databases">
        <title>Genome public.</title>
        <authorList>
            <person name="Liu C."/>
            <person name="Sun Q."/>
        </authorList>
    </citation>
    <scope>NUCLEOTIDE SEQUENCE</scope>
    <source>
        <strain evidence="1">NSJ-54</strain>
    </source>
</reference>
<sequence>MSKMEIINIEAGRPTVEEAIRRMNMGLATARGRGAKAAKIIHGYGSSGVGGGIRPRARAELQNKRRMGRLKAVIAGEDFSSYAVAAREAVAKLPWLQQDSDYGRRNDGVTIVLF</sequence>
<protein>
    <submittedName>
        <fullName evidence="1">Uncharacterized protein</fullName>
    </submittedName>
</protein>
<evidence type="ECO:0000313" key="1">
    <source>
        <dbReference type="EMBL" id="MBC8570842.1"/>
    </source>
</evidence>